<comment type="cofactor">
    <cofactor evidence="1 8">
        <name>Zn(2+)</name>
        <dbReference type="ChEBI" id="CHEBI:29105"/>
    </cofactor>
</comment>
<keyword evidence="6" id="KW-0560">Oxidoreductase</keyword>
<dbReference type="InterPro" id="IPR002328">
    <property type="entry name" value="ADH_Zn_CS"/>
</dbReference>
<dbReference type="SMART" id="SM00829">
    <property type="entry name" value="PKS_ER"/>
    <property type="match status" value="1"/>
</dbReference>
<evidence type="ECO:0000259" key="9">
    <source>
        <dbReference type="SMART" id="SM00829"/>
    </source>
</evidence>
<dbReference type="PANTHER" id="PTHR42940">
    <property type="entry name" value="ALCOHOL DEHYDROGENASE 1-RELATED"/>
    <property type="match status" value="1"/>
</dbReference>
<proteinExistence type="inferred from homology"/>
<evidence type="ECO:0000256" key="2">
    <source>
        <dbReference type="ARBA" id="ARBA00008072"/>
    </source>
</evidence>
<evidence type="ECO:0000256" key="4">
    <source>
        <dbReference type="ARBA" id="ARBA00022723"/>
    </source>
</evidence>
<dbReference type="Gene3D" id="3.90.180.10">
    <property type="entry name" value="Medium-chain alcohol dehydrogenases, catalytic domain"/>
    <property type="match status" value="1"/>
</dbReference>
<dbReference type="EMBL" id="HG529586">
    <property type="protein sequence ID" value="CDI53648.1"/>
    <property type="molecule type" value="Genomic_DNA"/>
</dbReference>
<organism evidence="10">
    <name type="scientific">Melanopsichium pennsylvanicum 4</name>
    <dbReference type="NCBI Taxonomy" id="1398559"/>
    <lineage>
        <taxon>Eukaryota</taxon>
        <taxon>Fungi</taxon>
        <taxon>Dikarya</taxon>
        <taxon>Basidiomycota</taxon>
        <taxon>Ustilaginomycotina</taxon>
        <taxon>Ustilaginomycetes</taxon>
        <taxon>Ustilaginales</taxon>
        <taxon>Ustilaginaceae</taxon>
        <taxon>Melanopsichium</taxon>
    </lineage>
</organism>
<dbReference type="Pfam" id="PF08240">
    <property type="entry name" value="ADH_N"/>
    <property type="match status" value="1"/>
</dbReference>
<dbReference type="FunFam" id="3.40.50.720:FF:000039">
    <property type="entry name" value="Alcohol dehydrogenase AdhP"/>
    <property type="match status" value="1"/>
</dbReference>
<evidence type="ECO:0000313" key="10">
    <source>
        <dbReference type="EMBL" id="CDI53648.1"/>
    </source>
</evidence>
<evidence type="ECO:0000256" key="5">
    <source>
        <dbReference type="ARBA" id="ARBA00022833"/>
    </source>
</evidence>
<evidence type="ECO:0000256" key="1">
    <source>
        <dbReference type="ARBA" id="ARBA00001947"/>
    </source>
</evidence>
<dbReference type="GO" id="GO:0005737">
    <property type="term" value="C:cytoplasm"/>
    <property type="evidence" value="ECO:0007669"/>
    <property type="project" value="TreeGrafter"/>
</dbReference>
<evidence type="ECO:0000256" key="8">
    <source>
        <dbReference type="RuleBase" id="RU361277"/>
    </source>
</evidence>
<dbReference type="InterPro" id="IPR013154">
    <property type="entry name" value="ADH-like_N"/>
</dbReference>
<evidence type="ECO:0000256" key="3">
    <source>
        <dbReference type="ARBA" id="ARBA00013190"/>
    </source>
</evidence>
<dbReference type="AlphaFoldDB" id="A0A077R460"/>
<dbReference type="CDD" id="cd08297">
    <property type="entry name" value="CAD3"/>
    <property type="match status" value="1"/>
</dbReference>
<dbReference type="GO" id="GO:0004022">
    <property type="term" value="F:alcohol dehydrogenase (NAD+) activity"/>
    <property type="evidence" value="ECO:0007669"/>
    <property type="project" value="UniProtKB-EC"/>
</dbReference>
<reference evidence="10" key="1">
    <citation type="journal article" date="2014" name="Genome Biol. Evol.">
        <title>Gene Loss Rather Than Gene Gain Is Associated with a Host Jump from Monocots to Dicots in the Smut Fungus Melanopsichium pennsylvanicum.</title>
        <authorList>
            <person name="Sharma R."/>
            <person name="Mishra B."/>
            <person name="Runge F."/>
            <person name="Thines M."/>
        </authorList>
    </citation>
    <scope>NUCLEOTIDE SEQUENCE</scope>
    <source>
        <strain evidence="10">4</strain>
    </source>
</reference>
<comment type="similarity">
    <text evidence="2 8">Belongs to the zinc-containing alcohol dehydrogenase family.</text>
</comment>
<keyword evidence="7" id="KW-0520">NAD</keyword>
<dbReference type="SUPFAM" id="SSF51735">
    <property type="entry name" value="NAD(P)-binding Rossmann-fold domains"/>
    <property type="match status" value="1"/>
</dbReference>
<dbReference type="GO" id="GO:0008270">
    <property type="term" value="F:zinc ion binding"/>
    <property type="evidence" value="ECO:0007669"/>
    <property type="project" value="InterPro"/>
</dbReference>
<dbReference type="InterPro" id="IPR011032">
    <property type="entry name" value="GroES-like_sf"/>
</dbReference>
<dbReference type="InterPro" id="IPR020843">
    <property type="entry name" value="ER"/>
</dbReference>
<evidence type="ECO:0000256" key="6">
    <source>
        <dbReference type="ARBA" id="ARBA00023002"/>
    </source>
</evidence>
<feature type="domain" description="Enoyl reductase (ER)" evidence="9">
    <location>
        <begin position="25"/>
        <end position="359"/>
    </location>
</feature>
<keyword evidence="4 8" id="KW-0479">Metal-binding</keyword>
<dbReference type="PROSITE" id="PS00059">
    <property type="entry name" value="ADH_ZINC"/>
    <property type="match status" value="1"/>
</dbReference>
<dbReference type="PANTHER" id="PTHR42940:SF3">
    <property type="entry name" value="ALCOHOL DEHYDROGENASE 1-RELATED"/>
    <property type="match status" value="1"/>
</dbReference>
<dbReference type="InterPro" id="IPR036291">
    <property type="entry name" value="NAD(P)-bd_dom_sf"/>
</dbReference>
<sequence>MVQDPRETQLDLPPKNRVAIFYENGGPEKISIKELDNVKQSDLNPGEALVRVLYTGVCHSDLHALQGDWPAPTKLPLIGGHEGAGVVVAVGPGSEEYVKVGDRVGIKWIADACLNCEYCRLSHEINCPAYKPSGYAVDGTFQQYVRHTARYLTKIPDTLALDQAASILCAGVTMYRALKEAHLQPGNWVVIPGSGGGLGHLGVQYAKNAGLRVIGIDTGADKKKMSEALGAEVFVDFKSTSDIAATIKEATGGIGAHAAVVAAASGAAYELALDYIRPRGTLVIVGMPNSILPLSIFKTVLMTHKIVGSAVGNRQDAVEALEIASRGKVKVTFILNGLSDLKDVFEDMIHGRIAGRIVLDVDK</sequence>
<dbReference type="InterPro" id="IPR013149">
    <property type="entry name" value="ADH-like_C"/>
</dbReference>
<evidence type="ECO:0000256" key="7">
    <source>
        <dbReference type="ARBA" id="ARBA00023027"/>
    </source>
</evidence>
<dbReference type="Pfam" id="PF00107">
    <property type="entry name" value="ADH_zinc_N"/>
    <property type="match status" value="1"/>
</dbReference>
<accession>A0A077R460</accession>
<name>A0A077R460_9BASI</name>
<protein>
    <recommendedName>
        <fullName evidence="3">alcohol dehydrogenase</fullName>
        <ecNumber evidence="3">1.1.1.1</ecNumber>
    </recommendedName>
</protein>
<dbReference type="EC" id="1.1.1.1" evidence="3"/>
<dbReference type="SUPFAM" id="SSF50129">
    <property type="entry name" value="GroES-like"/>
    <property type="match status" value="1"/>
</dbReference>
<keyword evidence="5 8" id="KW-0862">Zinc</keyword>
<dbReference type="Gene3D" id="3.40.50.720">
    <property type="entry name" value="NAD(P)-binding Rossmann-like Domain"/>
    <property type="match status" value="1"/>
</dbReference>